<comment type="subcellular location">
    <subcellularLocation>
        <location evidence="1">Nucleus</location>
    </subcellularLocation>
</comment>
<dbReference type="Ensembl" id="ENSSGRT00000010292.1">
    <property type="protein sequence ID" value="ENSSGRP00000009449.1"/>
    <property type="gene ID" value="ENSSGRG00000006375.1"/>
</dbReference>
<evidence type="ECO:0000256" key="6">
    <source>
        <dbReference type="PROSITE-ProRule" id="PRU00042"/>
    </source>
</evidence>
<evidence type="ECO:0000259" key="8">
    <source>
        <dbReference type="PROSITE" id="PS50157"/>
    </source>
</evidence>
<dbReference type="SMART" id="SM00355">
    <property type="entry name" value="ZnF_C2H2"/>
    <property type="match status" value="3"/>
</dbReference>
<evidence type="ECO:0000256" key="5">
    <source>
        <dbReference type="ARBA" id="ARBA00023242"/>
    </source>
</evidence>
<dbReference type="GO" id="GO:0000978">
    <property type="term" value="F:RNA polymerase II cis-regulatory region sequence-specific DNA binding"/>
    <property type="evidence" value="ECO:0007669"/>
    <property type="project" value="TreeGrafter"/>
</dbReference>
<feature type="domain" description="C2H2-type" evidence="8">
    <location>
        <begin position="275"/>
        <end position="304"/>
    </location>
</feature>
<dbReference type="GO" id="GO:0005634">
    <property type="term" value="C:nucleus"/>
    <property type="evidence" value="ECO:0007669"/>
    <property type="project" value="UniProtKB-SubCell"/>
</dbReference>
<protein>
    <submittedName>
        <fullName evidence="9">Zinc finger protein 644a</fullName>
    </submittedName>
</protein>
<evidence type="ECO:0000256" key="3">
    <source>
        <dbReference type="ARBA" id="ARBA00022771"/>
    </source>
</evidence>
<dbReference type="InterPro" id="IPR036236">
    <property type="entry name" value="Znf_C2H2_sf"/>
</dbReference>
<organism evidence="9 10">
    <name type="scientific">Sinocyclocheilus grahami</name>
    <name type="common">Dianchi golden-line fish</name>
    <name type="synonym">Barbus grahami</name>
    <dbReference type="NCBI Taxonomy" id="75366"/>
    <lineage>
        <taxon>Eukaryota</taxon>
        <taxon>Metazoa</taxon>
        <taxon>Chordata</taxon>
        <taxon>Craniata</taxon>
        <taxon>Vertebrata</taxon>
        <taxon>Euteleostomi</taxon>
        <taxon>Actinopterygii</taxon>
        <taxon>Neopterygii</taxon>
        <taxon>Teleostei</taxon>
        <taxon>Ostariophysi</taxon>
        <taxon>Cypriniformes</taxon>
        <taxon>Cyprinidae</taxon>
        <taxon>Cyprininae</taxon>
        <taxon>Sinocyclocheilus</taxon>
    </lineage>
</organism>
<keyword evidence="2" id="KW-0479">Metal-binding</keyword>
<keyword evidence="5" id="KW-0539">Nucleus</keyword>
<evidence type="ECO:0000256" key="4">
    <source>
        <dbReference type="ARBA" id="ARBA00022833"/>
    </source>
</evidence>
<evidence type="ECO:0000313" key="10">
    <source>
        <dbReference type="Proteomes" id="UP000472262"/>
    </source>
</evidence>
<evidence type="ECO:0000256" key="7">
    <source>
        <dbReference type="SAM" id="MobiDB-lite"/>
    </source>
</evidence>
<dbReference type="PROSITE" id="PS50157">
    <property type="entry name" value="ZINC_FINGER_C2H2_2"/>
    <property type="match status" value="1"/>
</dbReference>
<dbReference type="InterPro" id="IPR013087">
    <property type="entry name" value="Znf_C2H2_type"/>
</dbReference>
<dbReference type="SMART" id="SM00451">
    <property type="entry name" value="ZnF_U1"/>
    <property type="match status" value="3"/>
</dbReference>
<dbReference type="AlphaFoldDB" id="A0A672KDK9"/>
<feature type="region of interest" description="Disordered" evidence="7">
    <location>
        <begin position="84"/>
        <end position="103"/>
    </location>
</feature>
<dbReference type="GO" id="GO:0008270">
    <property type="term" value="F:zinc ion binding"/>
    <property type="evidence" value="ECO:0007669"/>
    <property type="project" value="UniProtKB-KW"/>
</dbReference>
<sequence length="318" mass="35848">MLSVKDKCKDEEISEAITVVKREPSSDVETDLKACPYCPAVFESGISLSNHIRGHLHRVGLKVRNSAAKVTSLEKVPLVRRRTLPQVKTEEDTSQTDHPAELKTDCQQTERICPLCREWFDTRTGLSNHVRGHLKRLGKPSSTVSKSPVIILKELMRDKKEFQMKLQVLEKKCRATNSFHPIRLSNGLTFASTVKRQKDDREEKKRIDISKGSPPSDLIGILKKRRAHEETKAKHPSHTARKAILLSSGRDCGMEIQPFKAVPNSLAEKSELNRKVCVHCNTTFHSGVSLSNHLRAYAHRKKKALLDGTSMCISFLLC</sequence>
<name>A0A672KDK9_SINGR</name>
<keyword evidence="3 6" id="KW-0863">Zinc-finger</keyword>
<reference evidence="9" key="2">
    <citation type="submission" date="2025-09" db="UniProtKB">
        <authorList>
            <consortium name="Ensembl"/>
        </authorList>
    </citation>
    <scope>IDENTIFICATION</scope>
</reference>
<dbReference type="Proteomes" id="UP000472262">
    <property type="component" value="Unassembled WGS sequence"/>
</dbReference>
<dbReference type="PANTHER" id="PTHR24396:SF25">
    <property type="entry name" value="ZINC FINGER PROTEIN 644"/>
    <property type="match status" value="1"/>
</dbReference>
<dbReference type="InterPro" id="IPR003604">
    <property type="entry name" value="Matrin/U1-like-C_Znf_C2H2"/>
</dbReference>
<keyword evidence="10" id="KW-1185">Reference proteome</keyword>
<dbReference type="InterPro" id="IPR051643">
    <property type="entry name" value="Transcr_Reg_ZincFinger"/>
</dbReference>
<proteinExistence type="predicted"/>
<dbReference type="PROSITE" id="PS00028">
    <property type="entry name" value="ZINC_FINGER_C2H2_1"/>
    <property type="match status" value="3"/>
</dbReference>
<dbReference type="Pfam" id="PF13894">
    <property type="entry name" value="zf-C2H2_4"/>
    <property type="match status" value="1"/>
</dbReference>
<evidence type="ECO:0000256" key="1">
    <source>
        <dbReference type="ARBA" id="ARBA00004123"/>
    </source>
</evidence>
<evidence type="ECO:0000313" key="9">
    <source>
        <dbReference type="Ensembl" id="ENSSGRP00000009449.1"/>
    </source>
</evidence>
<dbReference type="PANTHER" id="PTHR24396">
    <property type="entry name" value="ZINC FINGER PROTEIN"/>
    <property type="match status" value="1"/>
</dbReference>
<evidence type="ECO:0000256" key="2">
    <source>
        <dbReference type="ARBA" id="ARBA00022723"/>
    </source>
</evidence>
<accession>A0A672KDK9</accession>
<dbReference type="GO" id="GO:0000981">
    <property type="term" value="F:DNA-binding transcription factor activity, RNA polymerase II-specific"/>
    <property type="evidence" value="ECO:0007669"/>
    <property type="project" value="TreeGrafter"/>
</dbReference>
<dbReference type="SUPFAM" id="SSF57667">
    <property type="entry name" value="beta-beta-alpha zinc fingers"/>
    <property type="match status" value="1"/>
</dbReference>
<keyword evidence="4" id="KW-0862">Zinc</keyword>
<reference evidence="9" key="1">
    <citation type="submission" date="2025-08" db="UniProtKB">
        <authorList>
            <consortium name="Ensembl"/>
        </authorList>
    </citation>
    <scope>IDENTIFICATION</scope>
</reference>